<name>A0A285UY26_9ACTN</name>
<dbReference type="AlphaFoldDB" id="A0A285UY26"/>
<dbReference type="RefSeq" id="WP_141437025.1">
    <property type="nucleotide sequence ID" value="NZ_OBQI01000001.1"/>
</dbReference>
<gene>
    <name evidence="4" type="ORF">SAMN05660748_0414</name>
</gene>
<reference evidence="5" key="1">
    <citation type="submission" date="2017-08" db="EMBL/GenBank/DDBJ databases">
        <authorList>
            <person name="Varghese N."/>
            <person name="Submissions S."/>
        </authorList>
    </citation>
    <scope>NUCLEOTIDE SEQUENCE [LARGE SCALE GENOMIC DNA]</scope>
    <source>
        <strain evidence="5">DSM 4725</strain>
    </source>
</reference>
<dbReference type="Proteomes" id="UP000219435">
    <property type="component" value="Unassembled WGS sequence"/>
</dbReference>
<sequence length="155" mass="17313">MREESEEPDLRWRTADAADLPFIQVAELDYIRAHEPDQEAAWLAVVDRNRQLWAENLERTTVAEVGGTPVGYGMWAVLEGVATVVTLHVAPAHRRSGLGRRLLDTVGDDARRSGHDVLALGVHRENPARHLYESAGFTLTGEDGDYLLFRRDLDG</sequence>
<dbReference type="EMBL" id="OBQI01000001">
    <property type="protein sequence ID" value="SOC46719.1"/>
    <property type="molecule type" value="Genomic_DNA"/>
</dbReference>
<organism evidence="4 5">
    <name type="scientific">Blastococcus aggregatus</name>
    <dbReference type="NCBI Taxonomy" id="38502"/>
    <lineage>
        <taxon>Bacteria</taxon>
        <taxon>Bacillati</taxon>
        <taxon>Actinomycetota</taxon>
        <taxon>Actinomycetes</taxon>
        <taxon>Geodermatophilales</taxon>
        <taxon>Geodermatophilaceae</taxon>
        <taxon>Blastococcus</taxon>
    </lineage>
</organism>
<evidence type="ECO:0000313" key="4">
    <source>
        <dbReference type="EMBL" id="SOC46719.1"/>
    </source>
</evidence>
<accession>A0A285UY26</accession>
<keyword evidence="2" id="KW-0012">Acyltransferase</keyword>
<evidence type="ECO:0000313" key="5">
    <source>
        <dbReference type="Proteomes" id="UP000219435"/>
    </source>
</evidence>
<dbReference type="GO" id="GO:0005840">
    <property type="term" value="C:ribosome"/>
    <property type="evidence" value="ECO:0007669"/>
    <property type="project" value="UniProtKB-KW"/>
</dbReference>
<dbReference type="PROSITE" id="PS51186">
    <property type="entry name" value="GNAT"/>
    <property type="match status" value="1"/>
</dbReference>
<keyword evidence="5" id="KW-1185">Reference proteome</keyword>
<dbReference type="Pfam" id="PF00583">
    <property type="entry name" value="Acetyltransf_1"/>
    <property type="match status" value="1"/>
</dbReference>
<evidence type="ECO:0000259" key="3">
    <source>
        <dbReference type="PROSITE" id="PS51186"/>
    </source>
</evidence>
<keyword evidence="4" id="KW-0687">Ribonucleoprotein</keyword>
<evidence type="ECO:0000256" key="2">
    <source>
        <dbReference type="ARBA" id="ARBA00023315"/>
    </source>
</evidence>
<keyword evidence="4" id="KW-0689">Ribosomal protein</keyword>
<dbReference type="Gene3D" id="3.40.630.30">
    <property type="match status" value="1"/>
</dbReference>
<dbReference type="InterPro" id="IPR000182">
    <property type="entry name" value="GNAT_dom"/>
</dbReference>
<dbReference type="PANTHER" id="PTHR43877">
    <property type="entry name" value="AMINOALKYLPHOSPHONATE N-ACETYLTRANSFERASE-RELATED-RELATED"/>
    <property type="match status" value="1"/>
</dbReference>
<dbReference type="OrthoDB" id="5187710at2"/>
<dbReference type="InterPro" id="IPR016181">
    <property type="entry name" value="Acyl_CoA_acyltransferase"/>
</dbReference>
<dbReference type="InterPro" id="IPR050832">
    <property type="entry name" value="Bact_Acetyltransf"/>
</dbReference>
<dbReference type="CDD" id="cd04301">
    <property type="entry name" value="NAT_SF"/>
    <property type="match status" value="1"/>
</dbReference>
<feature type="domain" description="N-acetyltransferase" evidence="3">
    <location>
        <begin position="10"/>
        <end position="154"/>
    </location>
</feature>
<protein>
    <submittedName>
        <fullName evidence="4">Ribosomal protein S18 acetylase RimI</fullName>
    </submittedName>
</protein>
<proteinExistence type="predicted"/>
<keyword evidence="1" id="KW-0808">Transferase</keyword>
<dbReference type="SUPFAM" id="SSF55729">
    <property type="entry name" value="Acyl-CoA N-acyltransferases (Nat)"/>
    <property type="match status" value="1"/>
</dbReference>
<evidence type="ECO:0000256" key="1">
    <source>
        <dbReference type="ARBA" id="ARBA00022679"/>
    </source>
</evidence>
<dbReference type="GO" id="GO:0016747">
    <property type="term" value="F:acyltransferase activity, transferring groups other than amino-acyl groups"/>
    <property type="evidence" value="ECO:0007669"/>
    <property type="project" value="InterPro"/>
</dbReference>